<feature type="domain" description="EGF-like" evidence="6">
    <location>
        <begin position="1539"/>
        <end position="1576"/>
    </location>
</feature>
<feature type="domain" description="EGF-like" evidence="6">
    <location>
        <begin position="1347"/>
        <end position="1380"/>
    </location>
</feature>
<feature type="chain" id="PRO_5035836755" description="EGF-like domain-containing protein" evidence="5">
    <location>
        <begin position="16"/>
        <end position="2137"/>
    </location>
</feature>
<keyword evidence="4" id="KW-0812">Transmembrane</keyword>
<organism evidence="7 8">
    <name type="scientific">Paramecium sonneborni</name>
    <dbReference type="NCBI Taxonomy" id="65129"/>
    <lineage>
        <taxon>Eukaryota</taxon>
        <taxon>Sar</taxon>
        <taxon>Alveolata</taxon>
        <taxon>Ciliophora</taxon>
        <taxon>Intramacronucleata</taxon>
        <taxon>Oligohymenophorea</taxon>
        <taxon>Peniculida</taxon>
        <taxon>Parameciidae</taxon>
        <taxon>Paramecium</taxon>
    </lineage>
</organism>
<feature type="domain" description="EGF-like" evidence="6">
    <location>
        <begin position="1040"/>
        <end position="1074"/>
    </location>
</feature>
<proteinExistence type="predicted"/>
<evidence type="ECO:0000256" key="5">
    <source>
        <dbReference type="SAM" id="SignalP"/>
    </source>
</evidence>
<accession>A0A8S1MR56</accession>
<dbReference type="EMBL" id="CAJJDN010000044">
    <property type="protein sequence ID" value="CAD8082958.1"/>
    <property type="molecule type" value="Genomic_DNA"/>
</dbReference>
<keyword evidence="3" id="KW-1015">Disulfide bond</keyword>
<dbReference type="Proteomes" id="UP000692954">
    <property type="component" value="Unassembled WGS sequence"/>
</dbReference>
<feature type="domain" description="EGF-like" evidence="6">
    <location>
        <begin position="730"/>
        <end position="771"/>
    </location>
</feature>
<protein>
    <recommendedName>
        <fullName evidence="6">EGF-like domain-containing protein</fullName>
    </recommendedName>
</protein>
<feature type="transmembrane region" description="Helical" evidence="4">
    <location>
        <begin position="2084"/>
        <end position="2107"/>
    </location>
</feature>
<evidence type="ECO:0000256" key="4">
    <source>
        <dbReference type="SAM" id="Phobius"/>
    </source>
</evidence>
<evidence type="ECO:0000256" key="1">
    <source>
        <dbReference type="ARBA" id="ARBA00022729"/>
    </source>
</evidence>
<feature type="transmembrane region" description="Helical" evidence="4">
    <location>
        <begin position="1906"/>
        <end position="1928"/>
    </location>
</feature>
<feature type="domain" description="EGF-like" evidence="6">
    <location>
        <begin position="802"/>
        <end position="830"/>
    </location>
</feature>
<dbReference type="InterPro" id="IPR000742">
    <property type="entry name" value="EGF"/>
</dbReference>
<evidence type="ECO:0000256" key="2">
    <source>
        <dbReference type="ARBA" id="ARBA00022737"/>
    </source>
</evidence>
<evidence type="ECO:0000256" key="3">
    <source>
        <dbReference type="ARBA" id="ARBA00023157"/>
    </source>
</evidence>
<evidence type="ECO:0000259" key="6">
    <source>
        <dbReference type="SMART" id="SM00181"/>
    </source>
</evidence>
<gene>
    <name evidence="7" type="ORF">PSON_ATCC_30995.1.T0440152</name>
</gene>
<dbReference type="Pfam" id="PF13948">
    <property type="entry name" value="DUF4215"/>
    <property type="match status" value="14"/>
</dbReference>
<evidence type="ECO:0000313" key="8">
    <source>
        <dbReference type="Proteomes" id="UP000692954"/>
    </source>
</evidence>
<feature type="transmembrane region" description="Helical" evidence="4">
    <location>
        <begin position="2052"/>
        <end position="2072"/>
    </location>
</feature>
<keyword evidence="4" id="KW-0472">Membrane</keyword>
<comment type="caution">
    <text evidence="7">The sequence shown here is derived from an EMBL/GenBank/DDBJ whole genome shotgun (WGS) entry which is preliminary data.</text>
</comment>
<feature type="domain" description="EGF-like" evidence="6">
    <location>
        <begin position="419"/>
        <end position="448"/>
    </location>
</feature>
<dbReference type="PANTHER" id="PTHR38934:SF6">
    <property type="entry name" value="CHROMOSOME UNDETERMINED SCAFFOLD_176, WHOLE GENOME SHOTGUN SEQUENCE"/>
    <property type="match status" value="1"/>
</dbReference>
<feature type="domain" description="EGF-like" evidence="6">
    <location>
        <begin position="1098"/>
        <end position="1133"/>
    </location>
</feature>
<keyword evidence="4" id="KW-1133">Transmembrane helix</keyword>
<dbReference type="OrthoDB" id="409374at2759"/>
<dbReference type="PANTHER" id="PTHR38934">
    <property type="entry name" value="HYPHALLY REGULATED CELL WALL PROTEIN 1"/>
    <property type="match status" value="1"/>
</dbReference>
<dbReference type="NCBIfam" id="TIGR02232">
    <property type="entry name" value="myxo_disulf_rpt"/>
    <property type="match status" value="9"/>
</dbReference>
<dbReference type="SMART" id="SM00261">
    <property type="entry name" value="FU"/>
    <property type="match status" value="10"/>
</dbReference>
<keyword evidence="1 5" id="KW-0732">Signal</keyword>
<feature type="transmembrane region" description="Helical" evidence="4">
    <location>
        <begin position="1843"/>
        <end position="1866"/>
    </location>
</feature>
<evidence type="ECO:0000313" key="7">
    <source>
        <dbReference type="EMBL" id="CAD8082958.1"/>
    </source>
</evidence>
<feature type="domain" description="EGF-like" evidence="6">
    <location>
        <begin position="1228"/>
        <end position="1258"/>
    </location>
</feature>
<reference evidence="7" key="1">
    <citation type="submission" date="2021-01" db="EMBL/GenBank/DDBJ databases">
        <authorList>
            <consortium name="Genoscope - CEA"/>
            <person name="William W."/>
        </authorList>
    </citation>
    <scope>NUCLEOTIDE SEQUENCE</scope>
</reference>
<sequence length="2137" mass="242709">MFFILLSFLTSLTKGDWIQIDQSFYDTSIQSNNWKTRKHCDCNDCNENFEDGQCSSNSLDYLRLKKDRERVEKQFDQQGFQVYVIFDAYYNWADSSKDSQLKLTYYEDYSSQTTLYSRSYKNSDLTQDSNRICNYWDDYDFDLITVVSTTKTKTNNVNKFTIALCLEPEKGYVSVNIRNLLIYVNLCYPTCKTCSSSTLCSSCYYQSPTSGSCQCDPSHQFAESAVGCRQECERDFFIARSDKICVPDRRIKSNQKYFDSSDISNSNFPRYKPFQFIPDIFNYQNTDLVYDNCDNNDFVGELYFNEGMQLSLGKIDAIKFFRLRVTFYCFNFQTDSKIQIFVDNIQQGELLKTSSSYSYNKIIKIFTDSNSCDSKSYTLIRIESVLRTYSDNPQLLIQGKLQISSESWGFRNVTIDTGLCQENCKTCSDFSTCSLCETSYILYQGGCIKTCPVHSANCIDYADMKLYSRYLAKGFFDLNMTSQQVETFYTSVSAPGGSSNWKTGQKFSFFPNKFVLGGIMVWNNAKFIKSWVITEPHYAVTIRFNVTFGDEYSGNFYYTIGTSQSIAHQKPGSGQNIIGKNKQERIKYFEIYLDPFKSSPLDLELECTGGDSDIREEFCAISEYFIVVHYCPPFCSDCSSATVCNTWISGRTSSSCLSTEFLSFDEITKTYSCVTCNQPGCLTCKSQEDCTSCTYTSTNKFYLVNGICQCFPFSYLSGNLCLSCNKYCENCNGGGYSDCITCVSDFHRSISFNKCLCQPGYYDDGVNLPCLPKCGDQIVVDGEDCDDGNFNPFDGCHNCVYSCDSGCNICVRGICEDCNDGFQLIENKCVSICQDNKIVSNEQCEDNNLIPYDGCFNCQYQCIKYCLTCVFGVCLKCQESNGWYLEDNICQSRCGDGIVTQLVEQCDDQNENPIDGCDKCEYSCIPNCSLCEKGKCLLCNSGYSLKQMINACVPLCGDGLLVDSEICDDGNIIQYDGCFKCKLSCQDSCTNCSNTGCLECNIKGWEYNPLEMKCETICGDGIRIQDYEECDDLKDLGCYKCKYQCQESCKICYHGYCLKCKKGWRLDSFEKYCYPQSGDSLIVDNEQCDDFNQYPYDGCYLSQYQCQQSCLKCQWGMCQICSNGYYLSSNKCYEINDDGLIVGQEICDDMNRVGQDSCFQNRYDCPRFCSFCVGGLCQKCLKSSGYGKLDQFNNKCISFCGDGIKSMDEVCDDGNQQPYDGCFNCQYSCDFYCGICNEGKCDECINGYYLNTKTNTCFSICGDEIVALNESCDDGNKISDDGCSDCNYQCHKQCTTCIEGLCYQCTGIGWEINTMTRDCQPVCGDGIVIGKEQCDDANEIGEDGCFECYFECQKQCTKCIKGFCEECNTKGWQLDWNYCIPICGDNLVVGNEECDDGNTIPYDGCFQCLYQCQPECTDCKQGVCQACQVQGWDIKNNVCFPVCGDGYVVKGQEQCDDGNSIEFDGCFMCQYQCEEMCTLCELGICYECDVLGWVVETHRCTPYCGDGIIIGYEQCDDMNDDFNDGCYKCLLACDQYCIECTEGVCQKCELGRFVESNICLAKCGDGYFVKSSEECDDGNLDDGDGCNSKCVVENDFTCFNTEGSFSNCFYSKQPSFTINLITKVPEDFEDVQVKFDQKMKFASKVNNDISNFINVDILNMENSEFQITQSVFKSSTTDEITEIILNFRVNFFVPVDKPLFQITFFDDPILSEFNLTLIEQSKQLVLLTPSVLSQAQKDIADSASAFNQAVIYSLAGLSSLCLLTGSSDIFWNLMDQLQYLSYIKYINIQFPNNLNIYFDVFKLITISPLMSTLGIDEIFNSLDGDATYYIPTSYKFHKDEINAYFFTNFQSFLFCFLSAYGGYLVTKYAHLLLYRMGPYYISKVNLTIGKLIYSTRRSLKKKSKEFYYNGILRIMMSNSYDVCFAMTIQLSYFQSQDSVLIFNSYLSVGAFISYISISIYTFSVMQSFSTTTTLKPKKQFEALFEGILESKSIWVTQYNGVLLIKKLVFISLIVFMQEEGQIQTLCIAINQTVFLCYLISNKPLTNSYEYMKTIITETMIIFNTVTFLIYAYRVELSLTLENSINLGWIHIFTSTSILAVSFIFDFIQQSKILIDKLKKLIQGPQVEDQGAPVTLFY</sequence>
<keyword evidence="8" id="KW-1185">Reference proteome</keyword>
<dbReference type="InterPro" id="IPR006212">
    <property type="entry name" value="Furin_repeat"/>
</dbReference>
<dbReference type="SMART" id="SM00181">
    <property type="entry name" value="EGF"/>
    <property type="match status" value="10"/>
</dbReference>
<keyword evidence="2" id="KW-0677">Repeat</keyword>
<feature type="signal peptide" evidence="5">
    <location>
        <begin position="1"/>
        <end position="15"/>
    </location>
</feature>
<name>A0A8S1MR56_9CILI</name>
<feature type="transmembrane region" description="Helical" evidence="4">
    <location>
        <begin position="1940"/>
        <end position="1962"/>
    </location>
</feature>
<feature type="domain" description="EGF-like" evidence="6">
    <location>
        <begin position="919"/>
        <end position="953"/>
    </location>
</feature>
<dbReference type="InterPro" id="IPR011936">
    <property type="entry name" value="Myxo_disulph_rpt"/>
</dbReference>
<feature type="domain" description="EGF-like" evidence="6">
    <location>
        <begin position="193"/>
        <end position="233"/>
    </location>
</feature>